<dbReference type="GO" id="GO:0005975">
    <property type="term" value="P:carbohydrate metabolic process"/>
    <property type="evidence" value="ECO:0007669"/>
    <property type="project" value="InterPro"/>
</dbReference>
<feature type="domain" description="Glycoside hydrolase family 2 catalytic" evidence="6">
    <location>
        <begin position="284"/>
        <end position="577"/>
    </location>
</feature>
<evidence type="ECO:0000313" key="9">
    <source>
        <dbReference type="Proteomes" id="UP000187417"/>
    </source>
</evidence>
<dbReference type="EMBL" id="MNQH01000025">
    <property type="protein sequence ID" value="OKY94720.1"/>
    <property type="molecule type" value="Genomic_DNA"/>
</dbReference>
<dbReference type="PANTHER" id="PTHR42732:SF1">
    <property type="entry name" value="BETA-MANNOSIDASE"/>
    <property type="match status" value="1"/>
</dbReference>
<evidence type="ECO:0000259" key="7">
    <source>
        <dbReference type="Pfam" id="PF02837"/>
    </source>
</evidence>
<evidence type="ECO:0000256" key="3">
    <source>
        <dbReference type="ARBA" id="ARBA00023295"/>
    </source>
</evidence>
<feature type="signal peptide" evidence="4">
    <location>
        <begin position="1"/>
        <end position="18"/>
    </location>
</feature>
<dbReference type="SUPFAM" id="SSF51445">
    <property type="entry name" value="(Trans)glycosidases"/>
    <property type="match status" value="1"/>
</dbReference>
<dbReference type="RefSeq" id="WP_278339228.1">
    <property type="nucleotide sequence ID" value="NZ_CAJJWD010000022.1"/>
</dbReference>
<dbReference type="Pfam" id="PF02837">
    <property type="entry name" value="Glyco_hydro_2_N"/>
    <property type="match status" value="1"/>
</dbReference>
<evidence type="ECO:0000256" key="2">
    <source>
        <dbReference type="ARBA" id="ARBA00022801"/>
    </source>
</evidence>
<proteinExistence type="inferred from homology"/>
<dbReference type="Gene3D" id="2.60.120.260">
    <property type="entry name" value="Galactose-binding domain-like"/>
    <property type="match status" value="1"/>
</dbReference>
<comment type="similarity">
    <text evidence="1">Belongs to the glycosyl hydrolase 2 family.</text>
</comment>
<dbReference type="SUPFAM" id="SSF49785">
    <property type="entry name" value="Galactose-binding domain-like"/>
    <property type="match status" value="1"/>
</dbReference>
<feature type="domain" description="Glycosyl hydrolases family 2 sugar binding" evidence="7">
    <location>
        <begin position="58"/>
        <end position="161"/>
    </location>
</feature>
<dbReference type="InterPro" id="IPR013783">
    <property type="entry name" value="Ig-like_fold"/>
</dbReference>
<dbReference type="Proteomes" id="UP000187417">
    <property type="component" value="Unassembled WGS sequence"/>
</dbReference>
<accession>A0A1Q6F748</accession>
<dbReference type="Gene3D" id="3.20.20.80">
    <property type="entry name" value="Glycosidases"/>
    <property type="match status" value="1"/>
</dbReference>
<dbReference type="STRING" id="28117.BHV66_05095"/>
<evidence type="ECO:0000259" key="5">
    <source>
        <dbReference type="Pfam" id="PF00703"/>
    </source>
</evidence>
<dbReference type="Gene3D" id="2.60.40.10">
    <property type="entry name" value="Immunoglobulins"/>
    <property type="match status" value="2"/>
</dbReference>
<evidence type="ECO:0000313" key="8">
    <source>
        <dbReference type="EMBL" id="OKY94720.1"/>
    </source>
</evidence>
<keyword evidence="3" id="KW-0326">Glycosidase</keyword>
<dbReference type="InterPro" id="IPR008979">
    <property type="entry name" value="Galactose-bd-like_sf"/>
</dbReference>
<dbReference type="GO" id="GO:0004553">
    <property type="term" value="F:hydrolase activity, hydrolyzing O-glycosyl compounds"/>
    <property type="evidence" value="ECO:0007669"/>
    <property type="project" value="InterPro"/>
</dbReference>
<keyword evidence="4" id="KW-0732">Signal</keyword>
<dbReference type="InterPro" id="IPR006102">
    <property type="entry name" value="Ig-like_GH2"/>
</dbReference>
<dbReference type="InterPro" id="IPR006104">
    <property type="entry name" value="Glyco_hydro_2_N"/>
</dbReference>
<sequence length="678" mass="76519">MKKLLLIFLLIAAWSVQAREVYPLCDDWLFSFRYENSSDNARCVTLPHTWNLDALAGTIPYLRTTADYQRKLYVPQTWTGKRLFLKFYGVESVAHLFVNGTYVGEHRGGTTAFVFEITDRVKYGSENLLRVAVSNAITGDVLPLSSIHNIYGGISREVELIVTDSTAVSPLYLGSSGVLIHPRAVSTERAEAEAEIHLISKGDNFCRVTLEAFDPDGIQAAAKTIKAKLDGKPVVIPFTVENPRLWDLDHPNLYRMRVSVESDTSRDEIEIATGFRNIRVTPEEGFRLNDSLVRVHGVTLYYDRPGTGSAMEAEDYAEDFAFIRELGANALRSPAGPHAPCLYDLCDRTGVLVWIDLPLIRAPFLSDVSYYPNPQLEANGRQQLREIIAQHINRPSVVIWGLFDCLWQRGENPVPYVRTLNELAKKMDRSRPTAATSNQDGELNQITDLIVWAQNIGWDKGRTEDLEIWLGQLRSGWNQLRSGICYGEAGQIEQQGDPARRRRSNSLLWQPEGRQTRFHEDYTKYLAQDTLLWGTWINTLFDYGSARRPQGVEATGLVTLDRRRRKDAFHLYKALWNNTEPTLHIAGRREDERNGDLQTVTVYSSAGEPVVTLSGDTLAVEQYAPCIYRCDSVRLNGRMKIEAKAGDLYDETFLTGNCALVAPPRRDPQQTAGLRLTN</sequence>
<keyword evidence="2" id="KW-0378">Hydrolase</keyword>
<dbReference type="InterPro" id="IPR006103">
    <property type="entry name" value="Glyco_hydro_2_cat"/>
</dbReference>
<dbReference type="Pfam" id="PF02836">
    <property type="entry name" value="Glyco_hydro_2_C"/>
    <property type="match status" value="1"/>
</dbReference>
<dbReference type="Pfam" id="PF00703">
    <property type="entry name" value="Glyco_hydro_2"/>
    <property type="match status" value="1"/>
</dbReference>
<comment type="caution">
    <text evidence="8">The sequence shown here is derived from an EMBL/GenBank/DDBJ whole genome shotgun (WGS) entry which is preliminary data.</text>
</comment>
<dbReference type="SUPFAM" id="SSF49303">
    <property type="entry name" value="beta-Galactosidase/glucuronidase domain"/>
    <property type="match status" value="1"/>
</dbReference>
<feature type="domain" description="Glycoside hydrolase family 2 immunoglobulin-like beta-sandwich" evidence="5">
    <location>
        <begin position="180"/>
        <end position="276"/>
    </location>
</feature>
<gene>
    <name evidence="8" type="ORF">BHV66_05095</name>
</gene>
<dbReference type="AlphaFoldDB" id="A0A1Q6F748"/>
<evidence type="ECO:0000256" key="1">
    <source>
        <dbReference type="ARBA" id="ARBA00007401"/>
    </source>
</evidence>
<dbReference type="InterPro" id="IPR017853">
    <property type="entry name" value="GH"/>
</dbReference>
<feature type="chain" id="PRO_5012502412" evidence="4">
    <location>
        <begin position="19"/>
        <end position="678"/>
    </location>
</feature>
<dbReference type="InterPro" id="IPR036156">
    <property type="entry name" value="Beta-gal/glucu_dom_sf"/>
</dbReference>
<name>A0A1Q6F748_9BACT</name>
<reference evidence="8 9" key="1">
    <citation type="journal article" date="2016" name="Nat. Biotechnol.">
        <title>Measurement of bacterial replication rates in microbial communities.</title>
        <authorList>
            <person name="Brown C.T."/>
            <person name="Olm M.R."/>
            <person name="Thomas B.C."/>
            <person name="Banfield J.F."/>
        </authorList>
    </citation>
    <scope>NUCLEOTIDE SEQUENCE [LARGE SCALE GENOMIC DNA]</scope>
    <source>
        <strain evidence="8">CAG:67_53_122</strain>
    </source>
</reference>
<dbReference type="PANTHER" id="PTHR42732">
    <property type="entry name" value="BETA-GALACTOSIDASE"/>
    <property type="match status" value="1"/>
</dbReference>
<evidence type="ECO:0000256" key="4">
    <source>
        <dbReference type="SAM" id="SignalP"/>
    </source>
</evidence>
<protein>
    <submittedName>
        <fullName evidence="8">Beta-galactosidase</fullName>
    </submittedName>
</protein>
<organism evidence="8 9">
    <name type="scientific">Alistipes putredinis</name>
    <dbReference type="NCBI Taxonomy" id="28117"/>
    <lineage>
        <taxon>Bacteria</taxon>
        <taxon>Pseudomonadati</taxon>
        <taxon>Bacteroidota</taxon>
        <taxon>Bacteroidia</taxon>
        <taxon>Bacteroidales</taxon>
        <taxon>Rikenellaceae</taxon>
        <taxon>Alistipes</taxon>
    </lineage>
</organism>
<evidence type="ECO:0000259" key="6">
    <source>
        <dbReference type="Pfam" id="PF02836"/>
    </source>
</evidence>
<dbReference type="InterPro" id="IPR051913">
    <property type="entry name" value="GH2_Domain-Containing"/>
</dbReference>